<protein>
    <recommendedName>
        <fullName evidence="2">GH18 domain-containing protein</fullName>
    </recommendedName>
</protein>
<dbReference type="GO" id="GO:0005975">
    <property type="term" value="P:carbohydrate metabolic process"/>
    <property type="evidence" value="ECO:0007669"/>
    <property type="project" value="InterPro"/>
</dbReference>
<keyword evidence="4" id="KW-1185">Reference proteome</keyword>
<dbReference type="InterPro" id="IPR017853">
    <property type="entry name" value="GH"/>
</dbReference>
<dbReference type="InterPro" id="IPR011583">
    <property type="entry name" value="Chitinase_II/V-like_cat"/>
</dbReference>
<dbReference type="Gene3D" id="3.20.20.80">
    <property type="entry name" value="Glycosidases"/>
    <property type="match status" value="1"/>
</dbReference>
<dbReference type="PROSITE" id="PS51910">
    <property type="entry name" value="GH18_2"/>
    <property type="match status" value="1"/>
</dbReference>
<keyword evidence="1" id="KW-0732">Signal</keyword>
<feature type="domain" description="GH18" evidence="2">
    <location>
        <begin position="22"/>
        <end position="346"/>
    </location>
</feature>
<dbReference type="AlphaFoldDB" id="A0A8J2WWE0"/>
<accession>A0A8J2WWE0</accession>
<dbReference type="InterPro" id="IPR050314">
    <property type="entry name" value="Glycosyl_Hydrlase_18"/>
</dbReference>
<dbReference type="GO" id="GO:0005576">
    <property type="term" value="C:extracellular region"/>
    <property type="evidence" value="ECO:0007669"/>
    <property type="project" value="TreeGrafter"/>
</dbReference>
<dbReference type="GO" id="GO:0008061">
    <property type="term" value="F:chitin binding"/>
    <property type="evidence" value="ECO:0007669"/>
    <property type="project" value="InterPro"/>
</dbReference>
<evidence type="ECO:0000256" key="1">
    <source>
        <dbReference type="SAM" id="SignalP"/>
    </source>
</evidence>
<dbReference type="InterPro" id="IPR001223">
    <property type="entry name" value="Glyco_hydro18_cat"/>
</dbReference>
<dbReference type="SMART" id="SM00636">
    <property type="entry name" value="Glyco_18"/>
    <property type="match status" value="1"/>
</dbReference>
<dbReference type="EMBL" id="CAKKNE010000001">
    <property type="protein sequence ID" value="CAH0364046.1"/>
    <property type="molecule type" value="Genomic_DNA"/>
</dbReference>
<dbReference type="PANTHER" id="PTHR11177:SF317">
    <property type="entry name" value="CHITINASE 12-RELATED"/>
    <property type="match status" value="1"/>
</dbReference>
<evidence type="ECO:0000259" key="2">
    <source>
        <dbReference type="PROSITE" id="PS51910"/>
    </source>
</evidence>
<dbReference type="Pfam" id="PF00704">
    <property type="entry name" value="Glyco_hydro_18"/>
    <property type="match status" value="1"/>
</dbReference>
<feature type="signal peptide" evidence="1">
    <location>
        <begin position="1"/>
        <end position="15"/>
    </location>
</feature>
<dbReference type="GO" id="GO:0004568">
    <property type="term" value="F:chitinase activity"/>
    <property type="evidence" value="ECO:0007669"/>
    <property type="project" value="TreeGrafter"/>
</dbReference>
<dbReference type="GO" id="GO:0006032">
    <property type="term" value="P:chitin catabolic process"/>
    <property type="evidence" value="ECO:0007669"/>
    <property type="project" value="TreeGrafter"/>
</dbReference>
<organism evidence="3 4">
    <name type="scientific">Pelagomonas calceolata</name>
    <dbReference type="NCBI Taxonomy" id="35677"/>
    <lineage>
        <taxon>Eukaryota</taxon>
        <taxon>Sar</taxon>
        <taxon>Stramenopiles</taxon>
        <taxon>Ochrophyta</taxon>
        <taxon>Pelagophyceae</taxon>
        <taxon>Pelagomonadales</taxon>
        <taxon>Pelagomonadaceae</taxon>
        <taxon>Pelagomonas</taxon>
    </lineage>
</organism>
<evidence type="ECO:0000313" key="4">
    <source>
        <dbReference type="Proteomes" id="UP000789595"/>
    </source>
</evidence>
<dbReference type="OrthoDB" id="192870at2759"/>
<gene>
    <name evidence="3" type="ORF">PECAL_1P03950</name>
</gene>
<dbReference type="Gene3D" id="3.40.5.30">
    <property type="entry name" value="(Trans)glycosidases - domain 2"/>
    <property type="match status" value="1"/>
</dbReference>
<proteinExistence type="predicted"/>
<name>A0A8J2WWE0_9STRA</name>
<dbReference type="SUPFAM" id="SSF51445">
    <property type="entry name" value="(Trans)glycosidases"/>
    <property type="match status" value="1"/>
</dbReference>
<evidence type="ECO:0000313" key="3">
    <source>
        <dbReference type="EMBL" id="CAH0364046.1"/>
    </source>
</evidence>
<dbReference type="Proteomes" id="UP000789595">
    <property type="component" value="Unassembled WGS sequence"/>
</dbReference>
<comment type="caution">
    <text evidence="3">The sequence shown here is derived from an EMBL/GenBank/DDBJ whole genome shotgun (WGS) entry which is preliminary data.</text>
</comment>
<dbReference type="PANTHER" id="PTHR11177">
    <property type="entry name" value="CHITINASE"/>
    <property type="match status" value="1"/>
</dbReference>
<sequence length="351" mass="39016">MRRLATLLLALATHAYKDPDGFVVAGYLPEWRYEGAHWESLATHLTHLIFFSAEPKPDGTITGLDRLPRPELLKEARKAADDNDLKLLVCFGGNGRSSGFAAMTGSDKSRKKFVENLAKLLEKKKLDGVDYNWEYPGHSFQTGYSEARISREWRGLKLLLEETRRALPNAVISVAYYPDGRQENLLAAASENADVNHYHAMAYDQHGEHHSTFGFAERVVENALSSNLDPSKCTLGLPFYGRHADGRWETYEDLLKRGAAYHTDLDSVAPARDGETGGWAFNSPSAIVAKTKLARRRLGGVMVWEAGQDCRLGETRHRTSREVHVRTCGNDDDSLLVAVARGRAESSSGEL</sequence>
<feature type="chain" id="PRO_5035159194" description="GH18 domain-containing protein" evidence="1">
    <location>
        <begin position="16"/>
        <end position="351"/>
    </location>
</feature>
<reference evidence="3" key="1">
    <citation type="submission" date="2021-11" db="EMBL/GenBank/DDBJ databases">
        <authorList>
            <consortium name="Genoscope - CEA"/>
            <person name="William W."/>
        </authorList>
    </citation>
    <scope>NUCLEOTIDE SEQUENCE</scope>
</reference>